<evidence type="ECO:0000313" key="2">
    <source>
        <dbReference type="Proteomes" id="UP000234323"/>
    </source>
</evidence>
<accession>A0A2I1GC33</accession>
<sequence length="278" mass="31486">MALIYIYGIKKSDGSVKTKKKNVDDNPWPAEEISHTIIIPPNLHPSSSNGHDESEKDIQELCCESLLNIDKKAKQRNRLNCSALPQTDAESNAEGLDGGEQIAGIVVECSAFPKNESKQGQEEASIFRLKISTYYAYQTKAEETSYISLPKKDKRSVGSTKVCIECIECNPMIKELKKFIVNRPKTTSKNVEDECDHLVEEVLAAKSGRKVEQVIYEFSRNLHHESYLHSFIINDADATTSNEEWEEITSSEIKPKPKLERSQLELLKKYTFDNIKDL</sequence>
<proteinExistence type="predicted"/>
<gene>
    <name evidence="1" type="ORF">RhiirA4_541655</name>
</gene>
<comment type="caution">
    <text evidence="1">The sequence shown here is derived from an EMBL/GenBank/DDBJ whole genome shotgun (WGS) entry which is preliminary data.</text>
</comment>
<dbReference type="AlphaFoldDB" id="A0A2I1GC33"/>
<protein>
    <submittedName>
        <fullName evidence="1">Uncharacterized protein</fullName>
    </submittedName>
</protein>
<dbReference type="EMBL" id="LLXI01000302">
    <property type="protein sequence ID" value="PKY44183.1"/>
    <property type="molecule type" value="Genomic_DNA"/>
</dbReference>
<dbReference type="VEuPathDB" id="FungiDB:FUN_003122"/>
<keyword evidence="2" id="KW-1185">Reference proteome</keyword>
<name>A0A2I1GC33_9GLOM</name>
<organism evidence="1 2">
    <name type="scientific">Rhizophagus irregularis</name>
    <dbReference type="NCBI Taxonomy" id="588596"/>
    <lineage>
        <taxon>Eukaryota</taxon>
        <taxon>Fungi</taxon>
        <taxon>Fungi incertae sedis</taxon>
        <taxon>Mucoromycota</taxon>
        <taxon>Glomeromycotina</taxon>
        <taxon>Glomeromycetes</taxon>
        <taxon>Glomerales</taxon>
        <taxon>Glomeraceae</taxon>
        <taxon>Rhizophagus</taxon>
    </lineage>
</organism>
<dbReference type="VEuPathDB" id="FungiDB:RhiirFUN_026502"/>
<evidence type="ECO:0000313" key="1">
    <source>
        <dbReference type="EMBL" id="PKY44183.1"/>
    </source>
</evidence>
<dbReference type="Proteomes" id="UP000234323">
    <property type="component" value="Unassembled WGS sequence"/>
</dbReference>
<reference evidence="1 2" key="1">
    <citation type="submission" date="2015-10" db="EMBL/GenBank/DDBJ databases">
        <title>Genome analyses suggest a sexual origin of heterokaryosis in a supposedly ancient asexual fungus.</title>
        <authorList>
            <person name="Ropars J."/>
            <person name="Sedzielewska K."/>
            <person name="Noel J."/>
            <person name="Charron P."/>
            <person name="Farinelli L."/>
            <person name="Marton T."/>
            <person name="Kruger M."/>
            <person name="Pelin A."/>
            <person name="Brachmann A."/>
            <person name="Corradi N."/>
        </authorList>
    </citation>
    <scope>NUCLEOTIDE SEQUENCE [LARGE SCALE GENOMIC DNA]</scope>
    <source>
        <strain evidence="1 2">A4</strain>
    </source>
</reference>